<proteinExistence type="inferred from homology"/>
<dbReference type="SUPFAM" id="SSF52283">
    <property type="entry name" value="Formate/glycerate dehydrogenase catalytic domain-like"/>
    <property type="match status" value="1"/>
</dbReference>
<dbReference type="InterPro" id="IPR029752">
    <property type="entry name" value="D-isomer_DH_CS1"/>
</dbReference>
<dbReference type="InterPro" id="IPR029753">
    <property type="entry name" value="D-isomer_DH_CS"/>
</dbReference>
<dbReference type="Pfam" id="PF00389">
    <property type="entry name" value="2-Hacid_dh"/>
    <property type="match status" value="1"/>
</dbReference>
<keyword evidence="2 4" id="KW-0560">Oxidoreductase</keyword>
<dbReference type="EMBL" id="DRLI01000020">
    <property type="protein sequence ID" value="HHM01455.1"/>
    <property type="molecule type" value="Genomic_DNA"/>
</dbReference>
<dbReference type="Gene3D" id="3.40.50.720">
    <property type="entry name" value="NAD(P)-binding Rossmann-like Domain"/>
    <property type="match status" value="2"/>
</dbReference>
<evidence type="ECO:0000256" key="2">
    <source>
        <dbReference type="ARBA" id="ARBA00023002"/>
    </source>
</evidence>
<dbReference type="Proteomes" id="UP000885771">
    <property type="component" value="Unassembled WGS sequence"/>
</dbReference>
<comment type="caution">
    <text evidence="7">The sequence shown here is derived from an EMBL/GenBank/DDBJ whole genome shotgun (WGS) entry which is preliminary data.</text>
</comment>
<dbReference type="GO" id="GO:0051287">
    <property type="term" value="F:NAD binding"/>
    <property type="evidence" value="ECO:0007669"/>
    <property type="project" value="InterPro"/>
</dbReference>
<dbReference type="InterPro" id="IPR050418">
    <property type="entry name" value="D-iso_2-hydroxyacid_DH_PdxB"/>
</dbReference>
<reference evidence="7" key="1">
    <citation type="journal article" date="2020" name="mSystems">
        <title>Genome- and Community-Level Interaction Insights into Carbon Utilization and Element Cycling Functions of Hydrothermarchaeota in Hydrothermal Sediment.</title>
        <authorList>
            <person name="Zhou Z."/>
            <person name="Liu Y."/>
            <person name="Xu W."/>
            <person name="Pan J."/>
            <person name="Luo Z.H."/>
            <person name="Li M."/>
        </authorList>
    </citation>
    <scope>NUCLEOTIDE SEQUENCE [LARGE SCALE GENOMIC DNA]</scope>
    <source>
        <strain evidence="7">HyVt-460</strain>
    </source>
</reference>
<gene>
    <name evidence="7" type="ORF">ENJ15_00465</name>
</gene>
<dbReference type="InterPro" id="IPR006139">
    <property type="entry name" value="D-isomer_2_OHA_DH_cat_dom"/>
</dbReference>
<dbReference type="PANTHER" id="PTHR43761">
    <property type="entry name" value="D-ISOMER SPECIFIC 2-HYDROXYACID DEHYDROGENASE FAMILY PROTEIN (AFU_ORTHOLOGUE AFUA_1G13630)"/>
    <property type="match status" value="1"/>
</dbReference>
<evidence type="ECO:0000259" key="5">
    <source>
        <dbReference type="Pfam" id="PF00389"/>
    </source>
</evidence>
<dbReference type="AlphaFoldDB" id="A0A7V5RNW1"/>
<organism evidence="7">
    <name type="scientific">Caldithrix abyssi</name>
    <dbReference type="NCBI Taxonomy" id="187145"/>
    <lineage>
        <taxon>Bacteria</taxon>
        <taxon>Pseudomonadati</taxon>
        <taxon>Calditrichota</taxon>
        <taxon>Calditrichia</taxon>
        <taxon>Calditrichales</taxon>
        <taxon>Calditrichaceae</taxon>
        <taxon>Caldithrix</taxon>
    </lineage>
</organism>
<evidence type="ECO:0000256" key="1">
    <source>
        <dbReference type="ARBA" id="ARBA00005854"/>
    </source>
</evidence>
<dbReference type="CDD" id="cd12162">
    <property type="entry name" value="2-Hacid_dh_4"/>
    <property type="match status" value="1"/>
</dbReference>
<accession>A0A7V5RNW1</accession>
<evidence type="ECO:0000256" key="4">
    <source>
        <dbReference type="RuleBase" id="RU003719"/>
    </source>
</evidence>
<evidence type="ECO:0000256" key="3">
    <source>
        <dbReference type="ARBA" id="ARBA00023027"/>
    </source>
</evidence>
<name>A0A7V5RNW1_CALAY</name>
<dbReference type="PANTHER" id="PTHR43761:SF1">
    <property type="entry name" value="D-ISOMER SPECIFIC 2-HYDROXYACID DEHYDROGENASE CATALYTIC DOMAIN-CONTAINING PROTEIN-RELATED"/>
    <property type="match status" value="1"/>
</dbReference>
<dbReference type="GO" id="GO:0016616">
    <property type="term" value="F:oxidoreductase activity, acting on the CH-OH group of donors, NAD or NADP as acceptor"/>
    <property type="evidence" value="ECO:0007669"/>
    <property type="project" value="InterPro"/>
</dbReference>
<dbReference type="InterPro" id="IPR006140">
    <property type="entry name" value="D-isomer_DH_NAD-bd"/>
</dbReference>
<feature type="domain" description="D-isomer specific 2-hydroxyacid dehydrogenase catalytic" evidence="5">
    <location>
        <begin position="16"/>
        <end position="318"/>
    </location>
</feature>
<protein>
    <submittedName>
        <fullName evidence="7">D-2-hydroxyacid dehydrogenase</fullName>
    </submittedName>
</protein>
<dbReference type="SUPFAM" id="SSF51735">
    <property type="entry name" value="NAD(P)-binding Rossmann-fold domains"/>
    <property type="match status" value="1"/>
</dbReference>
<dbReference type="FunFam" id="3.40.50.720:FF:000203">
    <property type="entry name" value="D-3-phosphoglycerate dehydrogenase (SerA)"/>
    <property type="match status" value="1"/>
</dbReference>
<feature type="domain" description="D-isomer specific 2-hydroxyacid dehydrogenase NAD-binding" evidence="6">
    <location>
        <begin position="109"/>
        <end position="288"/>
    </location>
</feature>
<dbReference type="Pfam" id="PF02826">
    <property type="entry name" value="2-Hacid_dh_C"/>
    <property type="match status" value="1"/>
</dbReference>
<comment type="similarity">
    <text evidence="1 4">Belongs to the D-isomer specific 2-hydroxyacid dehydrogenase family.</text>
</comment>
<keyword evidence="3" id="KW-0520">NAD</keyword>
<dbReference type="InterPro" id="IPR036291">
    <property type="entry name" value="NAD(P)-bd_dom_sf"/>
</dbReference>
<evidence type="ECO:0000313" key="7">
    <source>
        <dbReference type="EMBL" id="HHM01455.1"/>
    </source>
</evidence>
<sequence>MTHKIAVLDRLTLDAGDVSWHPLQKLGELLLFDQLKESDFKKHLSGVPFILSNKVVIGDEHLAVLPALRYIGVLATGYNNIDITAARMRGITVCNIPSYSTFSVAQMVFAYILHFSQHAGYHSALVKEGRWARSPIFCFWEKPLLELSGRVLGIIGYGAIGRQVARIARAFGMKVLVHTRSSFKTDDDQIQAAEREELFSGSDFISLHCPLTDKTRYIINEKTLALMKPEAVLINTGRGGLIDEAALDKALRARRIRAAALDVLGEEPPGERHPLIENPHTLITPHIAWATRQARQRLIDLAAENIRAFLEGKPINRVLS</sequence>
<dbReference type="PROSITE" id="PS00670">
    <property type="entry name" value="D_2_HYDROXYACID_DH_2"/>
    <property type="match status" value="1"/>
</dbReference>
<evidence type="ECO:0000259" key="6">
    <source>
        <dbReference type="Pfam" id="PF02826"/>
    </source>
</evidence>
<dbReference type="PROSITE" id="PS00065">
    <property type="entry name" value="D_2_HYDROXYACID_DH_1"/>
    <property type="match status" value="1"/>
</dbReference>